<gene>
    <name evidence="2" type="ORF">NBH00_20435</name>
</gene>
<dbReference type="PANTHER" id="PTHR36974:SF1">
    <property type="entry name" value="DOXX FAMILY MEMBRANE PROTEIN"/>
    <property type="match status" value="1"/>
</dbReference>
<name>A0ABY5DNU4_9ACTN</name>
<keyword evidence="1" id="KW-0472">Membrane</keyword>
<protein>
    <recommendedName>
        <fullName evidence="4">DoxX family protein</fullName>
    </recommendedName>
</protein>
<dbReference type="Proteomes" id="UP001056035">
    <property type="component" value="Chromosome"/>
</dbReference>
<organism evidence="2 3">
    <name type="scientific">Paraconexibacter antarcticus</name>
    <dbReference type="NCBI Taxonomy" id="2949664"/>
    <lineage>
        <taxon>Bacteria</taxon>
        <taxon>Bacillati</taxon>
        <taxon>Actinomycetota</taxon>
        <taxon>Thermoleophilia</taxon>
        <taxon>Solirubrobacterales</taxon>
        <taxon>Paraconexibacteraceae</taxon>
        <taxon>Paraconexibacter</taxon>
    </lineage>
</organism>
<dbReference type="EMBL" id="CP098502">
    <property type="protein sequence ID" value="UTI63698.1"/>
    <property type="molecule type" value="Genomic_DNA"/>
</dbReference>
<evidence type="ECO:0000313" key="2">
    <source>
        <dbReference type="EMBL" id="UTI63698.1"/>
    </source>
</evidence>
<accession>A0ABY5DNU4</accession>
<keyword evidence="1" id="KW-0812">Transmembrane</keyword>
<evidence type="ECO:0000313" key="3">
    <source>
        <dbReference type="Proteomes" id="UP001056035"/>
    </source>
</evidence>
<dbReference type="PANTHER" id="PTHR36974">
    <property type="entry name" value="MEMBRANE PROTEIN-RELATED"/>
    <property type="match status" value="1"/>
</dbReference>
<keyword evidence="3" id="KW-1185">Reference proteome</keyword>
<dbReference type="RefSeq" id="WP_254570422.1">
    <property type="nucleotide sequence ID" value="NZ_CP098502.1"/>
</dbReference>
<reference evidence="2 3" key="1">
    <citation type="submission" date="2022-06" db="EMBL/GenBank/DDBJ databases">
        <title>Paraconexibacter antarcticus.</title>
        <authorList>
            <person name="Kim C.S."/>
        </authorList>
    </citation>
    <scope>NUCLEOTIDE SEQUENCE [LARGE SCALE GENOMIC DNA]</scope>
    <source>
        <strain evidence="2 3">02-257</strain>
    </source>
</reference>
<proteinExistence type="predicted"/>
<evidence type="ECO:0000256" key="1">
    <source>
        <dbReference type="SAM" id="Phobius"/>
    </source>
</evidence>
<keyword evidence="1" id="KW-1133">Transmembrane helix</keyword>
<feature type="transmembrane region" description="Helical" evidence="1">
    <location>
        <begin position="12"/>
        <end position="32"/>
    </location>
</feature>
<evidence type="ECO:0008006" key="4">
    <source>
        <dbReference type="Google" id="ProtNLM"/>
    </source>
</evidence>
<sequence>MRLLPTRRAAPDLVGGLMITVGSLHFVVPGMMAEQIPAWIPFKRELVYVSGVVEVACGVGLRRRAPWAGPLAAATLAAIWPANIQMALDAGTGRNRGLMDDRRLMWARVPLQLPLIWGALRARRPA</sequence>